<dbReference type="AlphaFoldDB" id="A0A6J7TRS6"/>
<name>A0A6J7TRS6_9ZZZZ</name>
<evidence type="ECO:0000313" key="1">
    <source>
        <dbReference type="EMBL" id="CAB5055436.1"/>
    </source>
</evidence>
<reference evidence="1" key="1">
    <citation type="submission" date="2020-05" db="EMBL/GenBank/DDBJ databases">
        <authorList>
            <person name="Chiriac C."/>
            <person name="Salcher M."/>
            <person name="Ghai R."/>
            <person name="Kavagutti S V."/>
        </authorList>
    </citation>
    <scope>NUCLEOTIDE SEQUENCE</scope>
</reference>
<accession>A0A6J7TRS6</accession>
<gene>
    <name evidence="1" type="ORF">UFOPK4293_01371</name>
</gene>
<organism evidence="1">
    <name type="scientific">freshwater metagenome</name>
    <dbReference type="NCBI Taxonomy" id="449393"/>
    <lineage>
        <taxon>unclassified sequences</taxon>
        <taxon>metagenomes</taxon>
        <taxon>ecological metagenomes</taxon>
    </lineage>
</organism>
<proteinExistence type="predicted"/>
<protein>
    <submittedName>
        <fullName evidence="1">Unannotated protein</fullName>
    </submittedName>
</protein>
<dbReference type="EMBL" id="CAFBQH010000100">
    <property type="protein sequence ID" value="CAB5055436.1"/>
    <property type="molecule type" value="Genomic_DNA"/>
</dbReference>
<sequence>MPGVAAGVVLHALVPEFPAAATTTIPSAINAVIFASISASRVLKPMLMLTTAGSPSLWSVKIQSSPARTIEEIPEPQEFNTRTGTKVTPFATPVVVPPMIPATCVPWPSLSGLPTSVGVLV</sequence>